<organism evidence="6 7">
    <name type="scientific">Fistulina hepatica ATCC 64428</name>
    <dbReference type="NCBI Taxonomy" id="1128425"/>
    <lineage>
        <taxon>Eukaryota</taxon>
        <taxon>Fungi</taxon>
        <taxon>Dikarya</taxon>
        <taxon>Basidiomycota</taxon>
        <taxon>Agaricomycotina</taxon>
        <taxon>Agaricomycetes</taxon>
        <taxon>Agaricomycetidae</taxon>
        <taxon>Agaricales</taxon>
        <taxon>Fistulinaceae</taxon>
        <taxon>Fistulina</taxon>
    </lineage>
</organism>
<keyword evidence="2 5" id="KW-0812">Transmembrane</keyword>
<comment type="subcellular location">
    <subcellularLocation>
        <location evidence="1">Membrane</location>
        <topology evidence="1">Multi-pass membrane protein</topology>
    </subcellularLocation>
</comment>
<dbReference type="EMBL" id="KN882047">
    <property type="protein sequence ID" value="KIY45633.1"/>
    <property type="molecule type" value="Genomic_DNA"/>
</dbReference>
<feature type="transmembrane region" description="Helical" evidence="5">
    <location>
        <begin position="12"/>
        <end position="32"/>
    </location>
</feature>
<feature type="transmembrane region" description="Helical" evidence="5">
    <location>
        <begin position="247"/>
        <end position="265"/>
    </location>
</feature>
<dbReference type="GO" id="GO:0005886">
    <property type="term" value="C:plasma membrane"/>
    <property type="evidence" value="ECO:0007669"/>
    <property type="project" value="TreeGrafter"/>
</dbReference>
<feature type="transmembrane region" description="Helical" evidence="5">
    <location>
        <begin position="65"/>
        <end position="92"/>
    </location>
</feature>
<feature type="transmembrane region" description="Helical" evidence="5">
    <location>
        <begin position="39"/>
        <end position="59"/>
    </location>
</feature>
<dbReference type="GO" id="GO:0000324">
    <property type="term" value="C:fungal-type vacuole"/>
    <property type="evidence" value="ECO:0007669"/>
    <property type="project" value="TreeGrafter"/>
</dbReference>
<dbReference type="PANTHER" id="PTHR31465:SF11">
    <property type="entry name" value="DOMAIN PROTEIN, PUTATIVE (AFU_ORTHOLOGUE AFUA_3G10770)-RELATED"/>
    <property type="match status" value="1"/>
</dbReference>
<evidence type="ECO:0000256" key="1">
    <source>
        <dbReference type="ARBA" id="ARBA00004141"/>
    </source>
</evidence>
<evidence type="ECO:0000256" key="3">
    <source>
        <dbReference type="ARBA" id="ARBA00022989"/>
    </source>
</evidence>
<evidence type="ECO:0000313" key="7">
    <source>
        <dbReference type="Proteomes" id="UP000054144"/>
    </source>
</evidence>
<proteinExistence type="predicted"/>
<feature type="transmembrane region" description="Helical" evidence="5">
    <location>
        <begin position="151"/>
        <end position="175"/>
    </location>
</feature>
<evidence type="ECO:0000313" key="6">
    <source>
        <dbReference type="EMBL" id="KIY45633.1"/>
    </source>
</evidence>
<reference evidence="6 7" key="1">
    <citation type="journal article" date="2015" name="Fungal Genet. Biol.">
        <title>Evolution of novel wood decay mechanisms in Agaricales revealed by the genome sequences of Fistulina hepatica and Cylindrobasidium torrendii.</title>
        <authorList>
            <person name="Floudas D."/>
            <person name="Held B.W."/>
            <person name="Riley R."/>
            <person name="Nagy L.G."/>
            <person name="Koehler G."/>
            <person name="Ransdell A.S."/>
            <person name="Younus H."/>
            <person name="Chow J."/>
            <person name="Chiniquy J."/>
            <person name="Lipzen A."/>
            <person name="Tritt A."/>
            <person name="Sun H."/>
            <person name="Haridas S."/>
            <person name="LaButti K."/>
            <person name="Ohm R.A."/>
            <person name="Kues U."/>
            <person name="Blanchette R.A."/>
            <person name="Grigoriev I.V."/>
            <person name="Minto R.E."/>
            <person name="Hibbett D.S."/>
        </authorList>
    </citation>
    <scope>NUCLEOTIDE SEQUENCE [LARGE SCALE GENOMIC DNA]</scope>
    <source>
        <strain evidence="6 7">ATCC 64428</strain>
    </source>
</reference>
<sequence>MSESLPYGYVPTFYVTVIFVALFSASGLLHIAESICFRVWWLLPTAALSCMMEVLGWIARLWSSWYLLALLVSFFVFTWITGPTPLLAANFVILENLVHKLGVRYSRLDPKWYIIIFCSCDIISLVVQGYGGATAAVAVGQSKNPDTGGNIMLGGMASLLFSMTLFVLTGSEFVWRYFTNRPIRKERPSRDDSTVITSMRTPLSHGTKLMLGSLVFSVVCLFIRTVYRTIELQNGFSGTIIRTQVYFNVLDGAMIVLASFTMNFFHPGYLLNDPVPNGDDKIEGAPSEYYPLQGRGELTHV</sequence>
<keyword evidence="7" id="KW-1185">Reference proteome</keyword>
<evidence type="ECO:0000256" key="5">
    <source>
        <dbReference type="SAM" id="Phobius"/>
    </source>
</evidence>
<accession>A0A0D7A494</accession>
<dbReference type="AlphaFoldDB" id="A0A0D7A494"/>
<evidence type="ECO:0000256" key="4">
    <source>
        <dbReference type="ARBA" id="ARBA00023136"/>
    </source>
</evidence>
<gene>
    <name evidence="6" type="ORF">FISHEDRAFT_49090</name>
</gene>
<keyword evidence="3 5" id="KW-1133">Transmembrane helix</keyword>
<name>A0A0D7A494_9AGAR</name>
<dbReference type="Pfam" id="PF04479">
    <property type="entry name" value="RTA1"/>
    <property type="match status" value="1"/>
</dbReference>
<dbReference type="Proteomes" id="UP000054144">
    <property type="component" value="Unassembled WGS sequence"/>
</dbReference>
<evidence type="ECO:0000256" key="2">
    <source>
        <dbReference type="ARBA" id="ARBA00022692"/>
    </source>
</evidence>
<feature type="transmembrane region" description="Helical" evidence="5">
    <location>
        <begin position="112"/>
        <end position="131"/>
    </location>
</feature>
<dbReference type="OrthoDB" id="3358017at2759"/>
<keyword evidence="4 5" id="KW-0472">Membrane</keyword>
<dbReference type="InterPro" id="IPR007568">
    <property type="entry name" value="RTA1"/>
</dbReference>
<dbReference type="PANTHER" id="PTHR31465">
    <property type="entry name" value="PROTEIN RTA1-RELATED"/>
    <property type="match status" value="1"/>
</dbReference>
<protein>
    <recommendedName>
        <fullName evidence="8">RTA1-domain-containing protein</fullName>
    </recommendedName>
</protein>
<evidence type="ECO:0008006" key="8">
    <source>
        <dbReference type="Google" id="ProtNLM"/>
    </source>
</evidence>